<proteinExistence type="predicted"/>
<gene>
    <name evidence="1" type="ORF">MKK02DRAFT_40354</name>
</gene>
<name>A0AA38H5S0_9TREE</name>
<keyword evidence="2" id="KW-1185">Reference proteome</keyword>
<sequence length="209" mass="22457">MSSSAPTSNPLPTQCGHTQYLLQHLEDPANPNARWVSWWQPSSQGPKSVRVTANEMPIQVYSFEVPDSTGQSPSTFELVAGDTLLASAELNAGHLSVPVTRCANAERGLETETRGTPIGCMRVNRGRRSRGEPVSVTFQSMNPYGIPADKYNLSKTGWTTFAVVGEEPVQGISGGRVSYVSINPDAGCTTRCTPGFLTRGSGDIMEHTV</sequence>
<evidence type="ECO:0000313" key="1">
    <source>
        <dbReference type="EMBL" id="KAI9632974.1"/>
    </source>
</evidence>
<dbReference type="RefSeq" id="XP_052942751.1">
    <property type="nucleotide sequence ID" value="XM_053091062.1"/>
</dbReference>
<dbReference type="GeneID" id="77730267"/>
<organism evidence="1 2">
    <name type="scientific">Dioszegia hungarica</name>
    <dbReference type="NCBI Taxonomy" id="4972"/>
    <lineage>
        <taxon>Eukaryota</taxon>
        <taxon>Fungi</taxon>
        <taxon>Dikarya</taxon>
        <taxon>Basidiomycota</taxon>
        <taxon>Agaricomycotina</taxon>
        <taxon>Tremellomycetes</taxon>
        <taxon>Tremellales</taxon>
        <taxon>Bulleribasidiaceae</taxon>
        <taxon>Dioszegia</taxon>
    </lineage>
</organism>
<comment type="caution">
    <text evidence="1">The sequence shown here is derived from an EMBL/GenBank/DDBJ whole genome shotgun (WGS) entry which is preliminary data.</text>
</comment>
<protein>
    <submittedName>
        <fullName evidence="1">Uncharacterized protein</fullName>
    </submittedName>
</protein>
<dbReference type="EMBL" id="JAKWFO010000013">
    <property type="protein sequence ID" value="KAI9632974.1"/>
    <property type="molecule type" value="Genomic_DNA"/>
</dbReference>
<dbReference type="Proteomes" id="UP001164286">
    <property type="component" value="Unassembled WGS sequence"/>
</dbReference>
<evidence type="ECO:0000313" key="2">
    <source>
        <dbReference type="Proteomes" id="UP001164286"/>
    </source>
</evidence>
<accession>A0AA38H5S0</accession>
<dbReference type="AlphaFoldDB" id="A0AA38H5S0"/>
<reference evidence="1" key="1">
    <citation type="journal article" date="2022" name="G3 (Bethesda)">
        <title>High quality genome of the basidiomycete yeast Dioszegia hungarica PDD-24b-2 isolated from cloud water.</title>
        <authorList>
            <person name="Jarrige D."/>
            <person name="Haridas S."/>
            <person name="Bleykasten-Grosshans C."/>
            <person name="Joly M."/>
            <person name="Nadalig T."/>
            <person name="Sancelme M."/>
            <person name="Vuilleumier S."/>
            <person name="Grigoriev I.V."/>
            <person name="Amato P."/>
            <person name="Bringel F."/>
        </authorList>
    </citation>
    <scope>NUCLEOTIDE SEQUENCE</scope>
    <source>
        <strain evidence="1">PDD-24b-2</strain>
    </source>
</reference>